<keyword evidence="1" id="KW-1133">Transmembrane helix</keyword>
<reference evidence="3 4" key="1">
    <citation type="submission" date="2017-10" db="EMBL/GenBank/DDBJ databases">
        <title>Two draft genome sequences of Pusillimonas sp. strains isolated from a nitrate- and radionuclide-contaminated groundwater in Russia.</title>
        <authorList>
            <person name="Grouzdev D.S."/>
            <person name="Tourova T.P."/>
            <person name="Goeva M.A."/>
            <person name="Babich T.L."/>
            <person name="Sokolova D.S."/>
            <person name="Abdullin R."/>
            <person name="Poltaraus A.B."/>
            <person name="Toshchakov S.V."/>
            <person name="Nazina T.N."/>
        </authorList>
    </citation>
    <scope>NUCLEOTIDE SEQUENCE [LARGE SCALE GENOMIC DNA]</scope>
    <source>
        <strain evidence="3 4">JR1/69-2-13</strain>
    </source>
</reference>
<feature type="transmembrane region" description="Helical" evidence="1">
    <location>
        <begin position="6"/>
        <end position="26"/>
    </location>
</feature>
<feature type="transmembrane region" description="Helical" evidence="1">
    <location>
        <begin position="123"/>
        <end position="147"/>
    </location>
</feature>
<evidence type="ECO:0000313" key="3">
    <source>
        <dbReference type="EMBL" id="PLC55002.1"/>
    </source>
</evidence>
<sequence>MKINDALVGVVLGIFSIAVFLMALSFPAIPGQNFGAGLFPRAIALGMLACSGLLILQGIKNRKTDTPMMVPVWLRDRASVFRFLLIPTSLFFYFAVAEFLGFLITSGLVLLVLFLAFKVRWPIAIAVAVIGSFIIHFMFYSILMVPLPWGLLETMAW</sequence>
<dbReference type="OrthoDB" id="8719755at2"/>
<dbReference type="RefSeq" id="WP_102069079.1">
    <property type="nucleotide sequence ID" value="NZ_PDNV01000003.1"/>
</dbReference>
<name>A0A2N4UJ05_9BURK</name>
<dbReference type="AlphaFoldDB" id="A0A2N4UJ05"/>
<keyword evidence="1" id="KW-0472">Membrane</keyword>
<gene>
    <name evidence="3" type="ORF">CR155_06000</name>
</gene>
<evidence type="ECO:0000256" key="1">
    <source>
        <dbReference type="SAM" id="Phobius"/>
    </source>
</evidence>
<comment type="caution">
    <text evidence="3">The sequence shown here is derived from an EMBL/GenBank/DDBJ whole genome shotgun (WGS) entry which is preliminary data.</text>
</comment>
<protein>
    <recommendedName>
        <fullName evidence="2">DUF1468 domain-containing protein</fullName>
    </recommendedName>
</protein>
<feature type="domain" description="DUF1468" evidence="2">
    <location>
        <begin position="8"/>
        <end position="148"/>
    </location>
</feature>
<evidence type="ECO:0000259" key="2">
    <source>
        <dbReference type="Pfam" id="PF07331"/>
    </source>
</evidence>
<proteinExistence type="predicted"/>
<feature type="transmembrane region" description="Helical" evidence="1">
    <location>
        <begin position="38"/>
        <end position="59"/>
    </location>
</feature>
<keyword evidence="1" id="KW-0812">Transmembrane</keyword>
<dbReference type="Proteomes" id="UP000234328">
    <property type="component" value="Unassembled WGS sequence"/>
</dbReference>
<dbReference type="Pfam" id="PF07331">
    <property type="entry name" value="TctB"/>
    <property type="match status" value="1"/>
</dbReference>
<organism evidence="3 4">
    <name type="scientific">Pollutimonas nitritireducens</name>
    <dbReference type="NCBI Taxonomy" id="2045209"/>
    <lineage>
        <taxon>Bacteria</taxon>
        <taxon>Pseudomonadati</taxon>
        <taxon>Pseudomonadota</taxon>
        <taxon>Betaproteobacteria</taxon>
        <taxon>Burkholderiales</taxon>
        <taxon>Alcaligenaceae</taxon>
        <taxon>Pollutimonas</taxon>
    </lineage>
</organism>
<dbReference type="EMBL" id="PDNV01000003">
    <property type="protein sequence ID" value="PLC55002.1"/>
    <property type="molecule type" value="Genomic_DNA"/>
</dbReference>
<dbReference type="InterPro" id="IPR009936">
    <property type="entry name" value="DUF1468"/>
</dbReference>
<feature type="transmembrane region" description="Helical" evidence="1">
    <location>
        <begin position="90"/>
        <end position="116"/>
    </location>
</feature>
<keyword evidence="4" id="KW-1185">Reference proteome</keyword>
<accession>A0A2N4UJ05</accession>
<evidence type="ECO:0000313" key="4">
    <source>
        <dbReference type="Proteomes" id="UP000234328"/>
    </source>
</evidence>